<dbReference type="GO" id="GO:0050660">
    <property type="term" value="F:flavin adenine dinucleotide binding"/>
    <property type="evidence" value="ECO:0007669"/>
    <property type="project" value="InterPro"/>
</dbReference>
<comment type="subunit">
    <text evidence="2">Heterodimer of an alpha and a beta subunit.</text>
</comment>
<evidence type="ECO:0000313" key="7">
    <source>
        <dbReference type="Proteomes" id="UP000270021"/>
    </source>
</evidence>
<dbReference type="InterPro" id="IPR014729">
    <property type="entry name" value="Rossmann-like_a/b/a_fold"/>
</dbReference>
<dbReference type="KEGG" id="fsl:EJO69_05875"/>
<evidence type="ECO:0000256" key="1">
    <source>
        <dbReference type="ARBA" id="ARBA00005817"/>
    </source>
</evidence>
<feature type="binding site" evidence="4">
    <location>
        <begin position="250"/>
        <end position="254"/>
    </location>
    <ligand>
        <name>FAD</name>
        <dbReference type="ChEBI" id="CHEBI:57692"/>
    </ligand>
</feature>
<feature type="binding site" evidence="4">
    <location>
        <begin position="267"/>
        <end position="274"/>
    </location>
    <ligand>
        <name>FAD</name>
        <dbReference type="ChEBI" id="CHEBI:57692"/>
    </ligand>
</feature>
<dbReference type="InterPro" id="IPR001308">
    <property type="entry name" value="ETF_a/FixB"/>
</dbReference>
<dbReference type="EMBL" id="CP034438">
    <property type="protein sequence ID" value="AZN29883.1"/>
    <property type="molecule type" value="Genomic_DNA"/>
</dbReference>
<comment type="cofactor">
    <cofactor evidence="4">
        <name>FAD</name>
        <dbReference type="ChEBI" id="CHEBI:57692"/>
    </cofactor>
    <text evidence="4">Binds 1 FAD per dimer.</text>
</comment>
<gene>
    <name evidence="6" type="ORF">EJO69_05875</name>
</gene>
<dbReference type="Proteomes" id="UP000270021">
    <property type="component" value="Chromosome"/>
</dbReference>
<dbReference type="GO" id="GO:0009055">
    <property type="term" value="F:electron transfer activity"/>
    <property type="evidence" value="ECO:0007669"/>
    <property type="project" value="InterPro"/>
</dbReference>
<dbReference type="SUPFAM" id="SSF52402">
    <property type="entry name" value="Adenine nucleotide alpha hydrolases-like"/>
    <property type="match status" value="1"/>
</dbReference>
<evidence type="ECO:0000256" key="4">
    <source>
        <dbReference type="PIRSR" id="PIRSR000089-1"/>
    </source>
</evidence>
<dbReference type="SUPFAM" id="SSF52467">
    <property type="entry name" value="DHS-like NAD/FAD-binding domain"/>
    <property type="match status" value="1"/>
</dbReference>
<evidence type="ECO:0000313" key="6">
    <source>
        <dbReference type="EMBL" id="AZN29883.1"/>
    </source>
</evidence>
<dbReference type="Pfam" id="PF01012">
    <property type="entry name" value="ETF"/>
    <property type="match status" value="1"/>
</dbReference>
<feature type="binding site" evidence="4">
    <location>
        <begin position="236"/>
        <end position="237"/>
    </location>
    <ligand>
        <name>FAD</name>
        <dbReference type="ChEBI" id="CHEBI:57692"/>
    </ligand>
</feature>
<dbReference type="PIRSF" id="PIRSF000089">
    <property type="entry name" value="Electra_flavoP_a"/>
    <property type="match status" value="1"/>
</dbReference>
<dbReference type="InterPro" id="IPR014730">
    <property type="entry name" value="ETF_a/b_N"/>
</dbReference>
<dbReference type="SMART" id="SM00893">
    <property type="entry name" value="ETF"/>
    <property type="match status" value="1"/>
</dbReference>
<accession>A0A3Q8WTP6</accession>
<evidence type="ECO:0000256" key="2">
    <source>
        <dbReference type="ARBA" id="ARBA00011355"/>
    </source>
</evidence>
<dbReference type="Gene3D" id="3.40.50.620">
    <property type="entry name" value="HUPs"/>
    <property type="match status" value="1"/>
</dbReference>
<reference evidence="6 7" key="1">
    <citation type="submission" date="2018-12" db="EMBL/GenBank/DDBJ databases">
        <title>Complete genome sequence of Flaviflexus salsibiostraticola KCTC 33148.</title>
        <authorList>
            <person name="Bae J.-W."/>
        </authorList>
    </citation>
    <scope>NUCLEOTIDE SEQUENCE [LARGE SCALE GENOMIC DNA]</scope>
    <source>
        <strain evidence="6 7">KCTC 33148</strain>
    </source>
</reference>
<dbReference type="PANTHER" id="PTHR43153:SF1">
    <property type="entry name" value="ELECTRON TRANSFER FLAVOPROTEIN SUBUNIT ALPHA, MITOCHONDRIAL"/>
    <property type="match status" value="1"/>
</dbReference>
<dbReference type="InterPro" id="IPR014731">
    <property type="entry name" value="ETF_asu_C"/>
</dbReference>
<keyword evidence="4" id="KW-0274">FAD</keyword>
<comment type="similarity">
    <text evidence="1">Belongs to the ETF alpha-subunit/FixB family.</text>
</comment>
<dbReference type="InterPro" id="IPR029035">
    <property type="entry name" value="DHS-like_NAD/FAD-binding_dom"/>
</dbReference>
<sequence>MKLDTVLVISRHDGTALSDSSREVLTAARAIADRVVSATFGQPPVEELARYGADEILVVDPDSVTSTGADLNHPAVWAALALAAAERVNPRAVLMASSYLGKEIAAQAAVHFDSGVVVDADAVSAVGGQLAITKAVFSGTWATHDEIIRGVAVVALRPTAVEAVPRDVTDATVAPLEITVPERAKRTRLVSRQKRDHVGPNLAESQVVVVGGRGVDGDFGPVRELADLLGGAVGATRVACDEGWIDHSAQIGQTGETVAPRLYIGLGVSGAVHHTSGMLASEHIVAVCDDSEAPIFEIANFGIVGDVKDVMPQAIAALREAGL</sequence>
<keyword evidence="4" id="KW-0285">Flavoprotein</keyword>
<organism evidence="6 7">
    <name type="scientific">Flaviflexus salsibiostraticola</name>
    <dbReference type="NCBI Taxonomy" id="1282737"/>
    <lineage>
        <taxon>Bacteria</taxon>
        <taxon>Bacillati</taxon>
        <taxon>Actinomycetota</taxon>
        <taxon>Actinomycetes</taxon>
        <taxon>Actinomycetales</taxon>
        <taxon>Actinomycetaceae</taxon>
        <taxon>Flaviflexus</taxon>
    </lineage>
</organism>
<protein>
    <submittedName>
        <fullName evidence="6">Electron transfer flavoprotein subunit alpha/FixB family protein</fullName>
    </submittedName>
</protein>
<dbReference type="AlphaFoldDB" id="A0A3Q8WTP6"/>
<keyword evidence="7" id="KW-1185">Reference proteome</keyword>
<comment type="function">
    <text evidence="3">The electron transfer flavoprotein serves as a specific electron acceptor for other dehydrogenases. It transfers the electrons to the main respiratory chain via ETF-ubiquinone oxidoreductase (ETF dehydrogenase).</text>
</comment>
<dbReference type="OrthoDB" id="9770286at2"/>
<proteinExistence type="inferred from homology"/>
<dbReference type="Pfam" id="PF00766">
    <property type="entry name" value="ETF_alpha"/>
    <property type="match status" value="1"/>
</dbReference>
<dbReference type="GO" id="GO:0033539">
    <property type="term" value="P:fatty acid beta-oxidation using acyl-CoA dehydrogenase"/>
    <property type="evidence" value="ECO:0007669"/>
    <property type="project" value="TreeGrafter"/>
</dbReference>
<dbReference type="PANTHER" id="PTHR43153">
    <property type="entry name" value="ELECTRON TRANSFER FLAVOPROTEIN ALPHA"/>
    <property type="match status" value="1"/>
</dbReference>
<feature type="binding site" evidence="4">
    <location>
        <position position="213"/>
    </location>
    <ligand>
        <name>FAD</name>
        <dbReference type="ChEBI" id="CHEBI:57692"/>
    </ligand>
</feature>
<evidence type="ECO:0000256" key="3">
    <source>
        <dbReference type="ARBA" id="ARBA00025649"/>
    </source>
</evidence>
<feature type="domain" description="Electron transfer flavoprotein alpha/beta-subunit N-terminal" evidence="5">
    <location>
        <begin position="6"/>
        <end position="193"/>
    </location>
</feature>
<name>A0A3Q8WTP6_9ACTO</name>
<evidence type="ECO:0000259" key="5">
    <source>
        <dbReference type="SMART" id="SM00893"/>
    </source>
</evidence>
<dbReference type="Gene3D" id="3.40.50.1220">
    <property type="entry name" value="TPP-binding domain"/>
    <property type="match status" value="1"/>
</dbReference>
<dbReference type="RefSeq" id="WP_126040144.1">
    <property type="nucleotide sequence ID" value="NZ_CP034438.1"/>
</dbReference>